<keyword evidence="8" id="KW-1185">Reference proteome</keyword>
<dbReference type="Proteomes" id="UP000501452">
    <property type="component" value="Chromosome"/>
</dbReference>
<dbReference type="Pfam" id="PF00296">
    <property type="entry name" value="Bac_luciferase"/>
    <property type="match status" value="1"/>
</dbReference>
<keyword evidence="2" id="KW-0288">FMN</keyword>
<dbReference type="KEGG" id="rub:GBA63_14040"/>
<dbReference type="PANTHER" id="PTHR42847">
    <property type="entry name" value="ALKANESULFONATE MONOOXYGENASE"/>
    <property type="match status" value="1"/>
</dbReference>
<evidence type="ECO:0000256" key="3">
    <source>
        <dbReference type="ARBA" id="ARBA00023002"/>
    </source>
</evidence>
<dbReference type="GO" id="GO:0046306">
    <property type="term" value="P:alkanesulfonate catabolic process"/>
    <property type="evidence" value="ECO:0007669"/>
    <property type="project" value="TreeGrafter"/>
</dbReference>
<evidence type="ECO:0000313" key="8">
    <source>
        <dbReference type="Proteomes" id="UP000501452"/>
    </source>
</evidence>
<dbReference type="RefSeq" id="WP_166177111.1">
    <property type="nucleotide sequence ID" value="NZ_CP045119.1"/>
</dbReference>
<dbReference type="InterPro" id="IPR036661">
    <property type="entry name" value="Luciferase-like_sf"/>
</dbReference>
<dbReference type="EMBL" id="CP045119">
    <property type="protein sequence ID" value="QIN83629.1"/>
    <property type="molecule type" value="Genomic_DNA"/>
</dbReference>
<feature type="region of interest" description="Disordered" evidence="5">
    <location>
        <begin position="254"/>
        <end position="278"/>
    </location>
</feature>
<keyword evidence="3" id="KW-0560">Oxidoreductase</keyword>
<dbReference type="InterPro" id="IPR011251">
    <property type="entry name" value="Luciferase-like_dom"/>
</dbReference>
<keyword evidence="4" id="KW-0503">Monooxygenase</keyword>
<name>A0A6G8QAY8_9ACTN</name>
<dbReference type="PANTHER" id="PTHR42847:SF4">
    <property type="entry name" value="ALKANESULFONATE MONOOXYGENASE-RELATED"/>
    <property type="match status" value="1"/>
</dbReference>
<dbReference type="GO" id="GO:0008726">
    <property type="term" value="F:alkanesulfonate monooxygenase activity"/>
    <property type="evidence" value="ECO:0007669"/>
    <property type="project" value="TreeGrafter"/>
</dbReference>
<dbReference type="SUPFAM" id="SSF51679">
    <property type="entry name" value="Bacterial luciferase-like"/>
    <property type="match status" value="1"/>
</dbReference>
<evidence type="ECO:0000313" key="7">
    <source>
        <dbReference type="EMBL" id="QIN83629.1"/>
    </source>
</evidence>
<evidence type="ECO:0000259" key="6">
    <source>
        <dbReference type="Pfam" id="PF00296"/>
    </source>
</evidence>
<keyword evidence="1" id="KW-0285">Flavoprotein</keyword>
<protein>
    <submittedName>
        <fullName evidence="7">LLM class flavin-dependent oxidoreductase</fullName>
    </submittedName>
</protein>
<reference evidence="7 8" key="1">
    <citation type="submission" date="2019-10" db="EMBL/GenBank/DDBJ databases">
        <title>Rubrobacter sp nov SCSIO 52090 isolated from a deep-sea sediment in the South China Sea.</title>
        <authorList>
            <person name="Chen R.W."/>
        </authorList>
    </citation>
    <scope>NUCLEOTIDE SEQUENCE [LARGE SCALE GENOMIC DNA]</scope>
    <source>
        <strain evidence="7 8">SCSIO 52909</strain>
    </source>
</reference>
<dbReference type="Gene3D" id="3.20.20.30">
    <property type="entry name" value="Luciferase-like domain"/>
    <property type="match status" value="1"/>
</dbReference>
<dbReference type="AlphaFoldDB" id="A0A6G8QAY8"/>
<proteinExistence type="predicted"/>
<gene>
    <name evidence="7" type="ORF">GBA63_14040</name>
</gene>
<accession>A0A6G8QAY8</accession>
<organism evidence="7 8">
    <name type="scientific">Rubrobacter tropicus</name>
    <dbReference type="NCBI Taxonomy" id="2653851"/>
    <lineage>
        <taxon>Bacteria</taxon>
        <taxon>Bacillati</taxon>
        <taxon>Actinomycetota</taxon>
        <taxon>Rubrobacteria</taxon>
        <taxon>Rubrobacterales</taxon>
        <taxon>Rubrobacteraceae</taxon>
        <taxon>Rubrobacter</taxon>
    </lineage>
</organism>
<evidence type="ECO:0000256" key="2">
    <source>
        <dbReference type="ARBA" id="ARBA00022643"/>
    </source>
</evidence>
<feature type="domain" description="Luciferase-like" evidence="6">
    <location>
        <begin position="14"/>
        <end position="245"/>
    </location>
</feature>
<evidence type="ECO:0000256" key="1">
    <source>
        <dbReference type="ARBA" id="ARBA00022630"/>
    </source>
</evidence>
<dbReference type="InterPro" id="IPR050172">
    <property type="entry name" value="SsuD_RutA_monooxygenase"/>
</dbReference>
<evidence type="ECO:0000256" key="5">
    <source>
        <dbReference type="SAM" id="MobiDB-lite"/>
    </source>
</evidence>
<evidence type="ECO:0000256" key="4">
    <source>
        <dbReference type="ARBA" id="ARBA00023033"/>
    </source>
</evidence>
<sequence>MRFALNVPNFGEYGDARVLAGLAREAEECGWDGFFVWDHIAWEGAAHYADPWISLAAIAVETNTIRIGPMVTPLPRRRPWKVAHEAATLDRLSEGRLTLGVGLGGREREFGFFDEEPDPKRRAAMLDEGLEILTKMWEAEPFTHRGTHYEITEAHLTPPPAQRPRIPVWIAGTWPRKKPFLRALRWDGYAPVGKAGSPLTPEDVREMSGFVSDQRGGDRPFDIRVTGSTNGESSDEARRKAARFAEAGATWWDENLPPSGMSLEEARERVRLGPPDFG</sequence>
<feature type="region of interest" description="Disordered" evidence="5">
    <location>
        <begin position="210"/>
        <end position="240"/>
    </location>
</feature>